<dbReference type="Proteomes" id="UP001141434">
    <property type="component" value="Unassembled WGS sequence"/>
</dbReference>
<dbReference type="InterPro" id="IPR003100">
    <property type="entry name" value="PAZ_dom"/>
</dbReference>
<dbReference type="GO" id="GO:0003723">
    <property type="term" value="F:RNA binding"/>
    <property type="evidence" value="ECO:0007669"/>
    <property type="project" value="InterPro"/>
</dbReference>
<protein>
    <recommendedName>
        <fullName evidence="6">Piwi domain-containing protein</fullName>
    </recommendedName>
</protein>
<dbReference type="CDD" id="cd04657">
    <property type="entry name" value="Piwi_ago-like"/>
    <property type="match status" value="1"/>
</dbReference>
<dbReference type="Pfam" id="PF02171">
    <property type="entry name" value="Piwi"/>
    <property type="match status" value="1"/>
</dbReference>
<keyword evidence="5" id="KW-1185">Reference proteome</keyword>
<dbReference type="RefSeq" id="XP_056508914.1">
    <property type="nucleotide sequence ID" value="XM_056658621.1"/>
</dbReference>
<dbReference type="InterPro" id="IPR003165">
    <property type="entry name" value="Piwi"/>
</dbReference>
<dbReference type="InterPro" id="IPR036085">
    <property type="entry name" value="PAZ_dom_sf"/>
</dbReference>
<dbReference type="AlphaFoldDB" id="A0A9W9JYM9"/>
<dbReference type="InterPro" id="IPR012337">
    <property type="entry name" value="RNaseH-like_sf"/>
</dbReference>
<dbReference type="GeneID" id="81397790"/>
<evidence type="ECO:0008006" key="6">
    <source>
        <dbReference type="Google" id="ProtNLM"/>
    </source>
</evidence>
<dbReference type="OrthoDB" id="10252740at2759"/>
<proteinExistence type="predicted"/>
<dbReference type="PROSITE" id="PS50822">
    <property type="entry name" value="PIWI"/>
    <property type="match status" value="1"/>
</dbReference>
<dbReference type="InterPro" id="IPR036397">
    <property type="entry name" value="RNaseH_sf"/>
</dbReference>
<dbReference type="InterPro" id="IPR045246">
    <property type="entry name" value="Piwi_ago-like"/>
</dbReference>
<dbReference type="InterPro" id="IPR014811">
    <property type="entry name" value="ArgoL1"/>
</dbReference>
<accession>A0A9W9JYM9</accession>
<dbReference type="SMART" id="SM01163">
    <property type="entry name" value="DUF1785"/>
    <property type="match status" value="1"/>
</dbReference>
<dbReference type="Pfam" id="PF02170">
    <property type="entry name" value="PAZ"/>
    <property type="match status" value="1"/>
</dbReference>
<evidence type="ECO:0000313" key="4">
    <source>
        <dbReference type="EMBL" id="KAJ5086789.1"/>
    </source>
</evidence>
<dbReference type="EMBL" id="JAPMSZ010000010">
    <property type="protein sequence ID" value="KAJ5086789.1"/>
    <property type="molecule type" value="Genomic_DNA"/>
</dbReference>
<gene>
    <name evidence="4" type="ORF">NUU61_008096</name>
</gene>
<dbReference type="Pfam" id="PF16486">
    <property type="entry name" value="ArgoN"/>
    <property type="match status" value="1"/>
</dbReference>
<dbReference type="InterPro" id="IPR032474">
    <property type="entry name" value="Argonaute_N"/>
</dbReference>
<comment type="caution">
    <text evidence="4">The sequence shown here is derived from an EMBL/GenBank/DDBJ whole genome shotgun (WGS) entry which is preliminary data.</text>
</comment>
<dbReference type="PANTHER" id="PTHR22891">
    <property type="entry name" value="EUKARYOTIC TRANSLATION INITIATION FACTOR 2C"/>
    <property type="match status" value="1"/>
</dbReference>
<evidence type="ECO:0000256" key="1">
    <source>
        <dbReference type="SAM" id="MobiDB-lite"/>
    </source>
</evidence>
<sequence>MASNPRGQHGDLPKQEPVPETNKSAHEYEDSWIKKTQAIAPPKDALARRPGYGIQGRLITLRANFFELDFRPGIIFHSYNVVVTPANPIRAQMKDLFSQILDIPELASVTYATDFANEIVTLADLPVVQGRRFEVGFENQPNPKIFTVTLSKNGTINPELLLTQLRNDERRDTVPSEEGTVRALNILLSDYPARNTSVEVVGKARHKVFRMNPQTKQSWDLGAGIEAVRGYYSSVRLAAGRILLNLNINHGSFYSEGPLMGLVENFQNTFGRDRVLFNRYVKGLRVETSHLGPRTSRVGKSLKRIKTIAGLASPLDGRRTEHPPQVPNLGSSADHVCFWQDTTNQYISVTDYFKKEYNIILRAHDRPVMNVGTRDKPIYLPIDVCTIIRGQSFGGEMSTAQRQGMIKFSCRRPPENYQSIMNEGLQIMGVNNGGTDGMGLRTKKSEMIAVPGRILSTPVLKYTDKKVTPRGGSWNLIQTRFSAGVSFEKWTCIQIYTHKPQDMTRYMADFHKKMRDHGLRLPPCELPGKMIRRDDNIRTKVDAVFQELAPNYQLAVVVLHTQDARVFNYVKWAGDVKWGLMTHCMSLDKLFKANDQYYSNNAMKVNLKLGGMNQLLEGAHSRFLGAGKTMVVGLDVTHPSSTDPETCPSIAAIVATVNGQLGQWPGQARIQTRRVENVENLREMIVGRLKVWQEHNKGSLPQNILIYRDGVSEGQFPMVKNEELPAVREAVKDMYRQNIPNISIVVVGKRHNVRFYATQKADEDRTANLINGTVVDRGVTRPIYWDFYLQAQAPLQGTARPAHYVVIHDEIFTNPQANTAGKPADILQEVTHNISYMMGRCTRSISYATPAFLADRFCDRARKWVQAYYWEMLAKEEAQGGPHRAEIPPPSERVVGVNPRKLNRMVYI</sequence>
<feature type="domain" description="PAZ" evidence="2">
    <location>
        <begin position="258"/>
        <end position="389"/>
    </location>
</feature>
<dbReference type="Gene3D" id="3.30.420.10">
    <property type="entry name" value="Ribonuclease H-like superfamily/Ribonuclease H"/>
    <property type="match status" value="1"/>
</dbReference>
<reference evidence="4" key="2">
    <citation type="journal article" date="2023" name="IMA Fungus">
        <title>Comparative genomic study of the Penicillium genus elucidates a diverse pangenome and 15 lateral gene transfer events.</title>
        <authorList>
            <person name="Petersen C."/>
            <person name="Sorensen T."/>
            <person name="Nielsen M.R."/>
            <person name="Sondergaard T.E."/>
            <person name="Sorensen J.L."/>
            <person name="Fitzpatrick D.A."/>
            <person name="Frisvad J.C."/>
            <person name="Nielsen K.L."/>
        </authorList>
    </citation>
    <scope>NUCLEOTIDE SEQUENCE</scope>
    <source>
        <strain evidence="4">IBT 34128</strain>
    </source>
</reference>
<dbReference type="SMART" id="SM00950">
    <property type="entry name" value="Piwi"/>
    <property type="match status" value="1"/>
</dbReference>
<dbReference type="PROSITE" id="PS50821">
    <property type="entry name" value="PAZ"/>
    <property type="match status" value="1"/>
</dbReference>
<dbReference type="Gene3D" id="2.170.260.10">
    <property type="entry name" value="paz domain"/>
    <property type="match status" value="1"/>
</dbReference>
<reference evidence="4" key="1">
    <citation type="submission" date="2022-11" db="EMBL/GenBank/DDBJ databases">
        <authorList>
            <person name="Petersen C."/>
        </authorList>
    </citation>
    <scope>NUCLEOTIDE SEQUENCE</scope>
    <source>
        <strain evidence="4">IBT 34128</strain>
    </source>
</reference>
<feature type="domain" description="Piwi" evidence="3">
    <location>
        <begin position="554"/>
        <end position="866"/>
    </location>
</feature>
<dbReference type="SUPFAM" id="SSF101690">
    <property type="entry name" value="PAZ domain"/>
    <property type="match status" value="1"/>
</dbReference>
<evidence type="ECO:0000313" key="5">
    <source>
        <dbReference type="Proteomes" id="UP001141434"/>
    </source>
</evidence>
<evidence type="ECO:0000259" key="3">
    <source>
        <dbReference type="PROSITE" id="PS50822"/>
    </source>
</evidence>
<dbReference type="Gene3D" id="3.40.50.2300">
    <property type="match status" value="1"/>
</dbReference>
<feature type="region of interest" description="Disordered" evidence="1">
    <location>
        <begin position="1"/>
        <end position="26"/>
    </location>
</feature>
<dbReference type="Pfam" id="PF08699">
    <property type="entry name" value="ArgoL1"/>
    <property type="match status" value="1"/>
</dbReference>
<evidence type="ECO:0000259" key="2">
    <source>
        <dbReference type="PROSITE" id="PS50821"/>
    </source>
</evidence>
<dbReference type="SUPFAM" id="SSF53098">
    <property type="entry name" value="Ribonuclease H-like"/>
    <property type="match status" value="1"/>
</dbReference>
<name>A0A9W9JYM9_9EURO</name>
<dbReference type="CDD" id="cd02846">
    <property type="entry name" value="PAZ_argonaute_like"/>
    <property type="match status" value="1"/>
</dbReference>
<organism evidence="4 5">
    <name type="scientific">Penicillium alfredii</name>
    <dbReference type="NCBI Taxonomy" id="1506179"/>
    <lineage>
        <taxon>Eukaryota</taxon>
        <taxon>Fungi</taxon>
        <taxon>Dikarya</taxon>
        <taxon>Ascomycota</taxon>
        <taxon>Pezizomycotina</taxon>
        <taxon>Eurotiomycetes</taxon>
        <taxon>Eurotiomycetidae</taxon>
        <taxon>Eurotiales</taxon>
        <taxon>Aspergillaceae</taxon>
        <taxon>Penicillium</taxon>
    </lineage>
</organism>